<keyword evidence="1" id="KW-0812">Transmembrane</keyword>
<evidence type="ECO:0000313" key="3">
    <source>
        <dbReference type="EMBL" id="QEG24298.1"/>
    </source>
</evidence>
<dbReference type="STRING" id="980251.GCA_001642875_01355"/>
<organism evidence="3 4">
    <name type="scientific">Mariniblastus fucicola</name>
    <dbReference type="NCBI Taxonomy" id="980251"/>
    <lineage>
        <taxon>Bacteria</taxon>
        <taxon>Pseudomonadati</taxon>
        <taxon>Planctomycetota</taxon>
        <taxon>Planctomycetia</taxon>
        <taxon>Pirellulales</taxon>
        <taxon>Pirellulaceae</taxon>
        <taxon>Mariniblastus</taxon>
    </lineage>
</organism>
<dbReference type="AlphaFoldDB" id="A0A5B9PD46"/>
<keyword evidence="1" id="KW-0472">Membrane</keyword>
<proteinExistence type="predicted"/>
<keyword evidence="1" id="KW-1133">Transmembrane helix</keyword>
<dbReference type="PANTHER" id="PTHR30093">
    <property type="entry name" value="GENERAL SECRETION PATHWAY PROTEIN G"/>
    <property type="match status" value="1"/>
</dbReference>
<feature type="transmembrane region" description="Helical" evidence="1">
    <location>
        <begin position="12"/>
        <end position="34"/>
    </location>
</feature>
<gene>
    <name evidence="3" type="ORF">MFFC18_42160</name>
</gene>
<evidence type="ECO:0000256" key="1">
    <source>
        <dbReference type="SAM" id="Phobius"/>
    </source>
</evidence>
<dbReference type="EMBL" id="CP042912">
    <property type="protein sequence ID" value="QEG24298.1"/>
    <property type="molecule type" value="Genomic_DNA"/>
</dbReference>
<dbReference type="InterPro" id="IPR011453">
    <property type="entry name" value="DUF1559"/>
</dbReference>
<dbReference type="RefSeq" id="WP_075084110.1">
    <property type="nucleotide sequence ID" value="NZ_CP042912.1"/>
</dbReference>
<dbReference type="Gene3D" id="3.30.700.10">
    <property type="entry name" value="Glycoprotein, Type 4 Pilin"/>
    <property type="match status" value="1"/>
</dbReference>
<evidence type="ECO:0000313" key="4">
    <source>
        <dbReference type="Proteomes" id="UP000322214"/>
    </source>
</evidence>
<reference evidence="3 4" key="1">
    <citation type="submission" date="2019-08" db="EMBL/GenBank/DDBJ databases">
        <title>Deep-cultivation of Planctomycetes and their phenomic and genomic characterization uncovers novel biology.</title>
        <authorList>
            <person name="Wiegand S."/>
            <person name="Jogler M."/>
            <person name="Boedeker C."/>
            <person name="Pinto D."/>
            <person name="Vollmers J."/>
            <person name="Rivas-Marin E."/>
            <person name="Kohn T."/>
            <person name="Peeters S.H."/>
            <person name="Heuer A."/>
            <person name="Rast P."/>
            <person name="Oberbeckmann S."/>
            <person name="Bunk B."/>
            <person name="Jeske O."/>
            <person name="Meyerdierks A."/>
            <person name="Storesund J.E."/>
            <person name="Kallscheuer N."/>
            <person name="Luecker S."/>
            <person name="Lage O.M."/>
            <person name="Pohl T."/>
            <person name="Merkel B.J."/>
            <person name="Hornburger P."/>
            <person name="Mueller R.-W."/>
            <person name="Bruemmer F."/>
            <person name="Labrenz M."/>
            <person name="Spormann A.M."/>
            <person name="Op den Camp H."/>
            <person name="Overmann J."/>
            <person name="Amann R."/>
            <person name="Jetten M.S.M."/>
            <person name="Mascher T."/>
            <person name="Medema M.H."/>
            <person name="Devos D.P."/>
            <person name="Kaster A.-K."/>
            <person name="Ovreas L."/>
            <person name="Rohde M."/>
            <person name="Galperin M.Y."/>
            <person name="Jogler C."/>
        </authorList>
    </citation>
    <scope>NUCLEOTIDE SEQUENCE [LARGE SCALE GENOMIC DNA]</scope>
    <source>
        <strain evidence="3 4">FC18</strain>
    </source>
</reference>
<dbReference type="OrthoDB" id="263324at2"/>
<accession>A0A5B9PD46</accession>
<dbReference type="SUPFAM" id="SSF54523">
    <property type="entry name" value="Pili subunits"/>
    <property type="match status" value="1"/>
</dbReference>
<dbReference type="KEGG" id="mff:MFFC18_42160"/>
<evidence type="ECO:0000259" key="2">
    <source>
        <dbReference type="Pfam" id="PF07596"/>
    </source>
</evidence>
<name>A0A5B9PD46_9BACT</name>
<protein>
    <recommendedName>
        <fullName evidence="2">DUF1559 domain-containing protein</fullName>
    </recommendedName>
</protein>
<sequence>MNFTWNRRKAFTLVELLVVIAIIGILIGMLLPAVQQVREAARRTSCMNNMRQISLATLNFESAHMELPFATQDRMPGDDSDTWSTGFIQIMPFLERDDIASRWNKNEPRDSNNDDDGDGFTNAMLTQMKIAAYTCPSMTEPNGELVDNRAPSSYLFSAGTMDTALLHYAIYYGISEPVYDGAIIPTRNDENNTSSPNYRVETTMSTLSDGSSNTFMIGETDFMPRGVPSTEYGAVWAYGYIGYSWGTTYHPFNKHDNTNAVYGAFRSEHPGGASFGRCDGSVAFLSDGIVQETYDSLATRAGGEVVDQF</sequence>
<dbReference type="NCBIfam" id="TIGR04294">
    <property type="entry name" value="pre_pil_HX9DG"/>
    <property type="match status" value="1"/>
</dbReference>
<dbReference type="NCBIfam" id="TIGR02532">
    <property type="entry name" value="IV_pilin_GFxxxE"/>
    <property type="match status" value="1"/>
</dbReference>
<dbReference type="Pfam" id="PF07963">
    <property type="entry name" value="N_methyl"/>
    <property type="match status" value="1"/>
</dbReference>
<dbReference type="InterPro" id="IPR027558">
    <property type="entry name" value="Pre_pil_HX9DG_C"/>
</dbReference>
<feature type="domain" description="DUF1559" evidence="2">
    <location>
        <begin position="35"/>
        <end position="289"/>
    </location>
</feature>
<dbReference type="Pfam" id="PF07596">
    <property type="entry name" value="SBP_bac_10"/>
    <property type="match status" value="1"/>
</dbReference>
<dbReference type="PANTHER" id="PTHR30093:SF2">
    <property type="entry name" value="TYPE II SECRETION SYSTEM PROTEIN H"/>
    <property type="match status" value="1"/>
</dbReference>
<keyword evidence="4" id="KW-1185">Reference proteome</keyword>
<dbReference type="InterPro" id="IPR045584">
    <property type="entry name" value="Pilin-like"/>
</dbReference>
<dbReference type="InterPro" id="IPR012902">
    <property type="entry name" value="N_methyl_site"/>
</dbReference>
<dbReference type="Proteomes" id="UP000322214">
    <property type="component" value="Chromosome"/>
</dbReference>